<dbReference type="Proteomes" id="UP001500253">
    <property type="component" value="Unassembled WGS sequence"/>
</dbReference>
<accession>A0ABP5THA6</accession>
<evidence type="ECO:0000313" key="1">
    <source>
        <dbReference type="EMBL" id="GAA2350197.1"/>
    </source>
</evidence>
<sequence length="192" mass="20938">MPNMTVVAKIRVRGSRPHVEQIFNGGYIEATTSPKGDLDLPGRWVDWENRVPAASWISIAWRAEDDHLHTGARSALEQLLNGTHTELYAGAEVGWSSWRTFAGTFGGRQLTMAGLHPDLWAIGHSTESGAAVIQQDGKIIADRAGSPSLAILRGWLADWEKAGRPAPECYTPSLVRQDDFPGGVGWALRLSL</sequence>
<organism evidence="1 2">
    <name type="scientific">Streptomyces cuspidosporus</name>
    <dbReference type="NCBI Taxonomy" id="66882"/>
    <lineage>
        <taxon>Bacteria</taxon>
        <taxon>Bacillati</taxon>
        <taxon>Actinomycetota</taxon>
        <taxon>Actinomycetes</taxon>
        <taxon>Kitasatosporales</taxon>
        <taxon>Streptomycetaceae</taxon>
        <taxon>Streptomyces</taxon>
    </lineage>
</organism>
<dbReference type="RefSeq" id="WP_346176010.1">
    <property type="nucleotide sequence ID" value="NZ_BAAASD010000017.1"/>
</dbReference>
<keyword evidence="2" id="KW-1185">Reference proteome</keyword>
<gene>
    <name evidence="1" type="ORF">GCM10010246_42580</name>
</gene>
<proteinExistence type="predicted"/>
<evidence type="ECO:0000313" key="2">
    <source>
        <dbReference type="Proteomes" id="UP001500253"/>
    </source>
</evidence>
<dbReference type="EMBL" id="BAAASD010000017">
    <property type="protein sequence ID" value="GAA2350197.1"/>
    <property type="molecule type" value="Genomic_DNA"/>
</dbReference>
<comment type="caution">
    <text evidence="1">The sequence shown here is derived from an EMBL/GenBank/DDBJ whole genome shotgun (WGS) entry which is preliminary data.</text>
</comment>
<protein>
    <submittedName>
        <fullName evidence="1">Uncharacterized protein</fullName>
    </submittedName>
</protein>
<reference evidence="2" key="1">
    <citation type="journal article" date="2019" name="Int. J. Syst. Evol. Microbiol.">
        <title>The Global Catalogue of Microorganisms (GCM) 10K type strain sequencing project: providing services to taxonomists for standard genome sequencing and annotation.</title>
        <authorList>
            <consortium name="The Broad Institute Genomics Platform"/>
            <consortium name="The Broad Institute Genome Sequencing Center for Infectious Disease"/>
            <person name="Wu L."/>
            <person name="Ma J."/>
        </authorList>
    </citation>
    <scope>NUCLEOTIDE SEQUENCE [LARGE SCALE GENOMIC DNA]</scope>
    <source>
        <strain evidence="2">JCM 4316</strain>
    </source>
</reference>
<name>A0ABP5THA6_9ACTN</name>